<proteinExistence type="predicted"/>
<protein>
    <recommendedName>
        <fullName evidence="7">START domain-containing protein</fullName>
    </recommendedName>
</protein>
<name>A0A976FNI8_BRELC</name>
<evidence type="ECO:0000259" key="4">
    <source>
        <dbReference type="PROSITE" id="PS50848"/>
    </source>
</evidence>
<dbReference type="InterPro" id="IPR001849">
    <property type="entry name" value="PH_domain"/>
</dbReference>
<dbReference type="CDD" id="cd00177">
    <property type="entry name" value="START"/>
    <property type="match status" value="1"/>
</dbReference>
<gene>
    <name evidence="5" type="ORF">CCR75_008490</name>
</gene>
<dbReference type="GeneID" id="94352213"/>
<dbReference type="Proteomes" id="UP000294530">
    <property type="component" value="Unassembled WGS sequence"/>
</dbReference>
<evidence type="ECO:0000256" key="2">
    <source>
        <dbReference type="ARBA" id="ARBA00022824"/>
    </source>
</evidence>
<evidence type="ECO:0000259" key="3">
    <source>
        <dbReference type="PROSITE" id="PS50003"/>
    </source>
</evidence>
<dbReference type="Pfam" id="PF01852">
    <property type="entry name" value="START"/>
    <property type="match status" value="1"/>
</dbReference>
<dbReference type="PROSITE" id="PS50848">
    <property type="entry name" value="START"/>
    <property type="match status" value="1"/>
</dbReference>
<dbReference type="PROSITE" id="PS50003">
    <property type="entry name" value="PH_DOMAIN"/>
    <property type="match status" value="1"/>
</dbReference>
<dbReference type="PANTHER" id="PTHR12136:SF41">
    <property type="entry name" value="PLECKSTRIN HOMOLOGY (PH) AND LIPID-BINDING START DOMAINS-CONTAINING PROTEIN"/>
    <property type="match status" value="1"/>
</dbReference>
<evidence type="ECO:0008006" key="7">
    <source>
        <dbReference type="Google" id="ProtNLM"/>
    </source>
</evidence>
<dbReference type="OrthoDB" id="9970435at2759"/>
<dbReference type="Pfam" id="PF07059">
    <property type="entry name" value="EDR2_C"/>
    <property type="match status" value="1"/>
</dbReference>
<dbReference type="Pfam" id="PF00169">
    <property type="entry name" value="PH"/>
    <property type="match status" value="1"/>
</dbReference>
<dbReference type="GO" id="GO:0008289">
    <property type="term" value="F:lipid binding"/>
    <property type="evidence" value="ECO:0007669"/>
    <property type="project" value="InterPro"/>
</dbReference>
<evidence type="ECO:0000313" key="5">
    <source>
        <dbReference type="EMBL" id="TDH69861.1"/>
    </source>
</evidence>
<comment type="caution">
    <text evidence="5">The sequence shown here is derived from an EMBL/GenBank/DDBJ whole genome shotgun (WGS) entry which is preliminary data.</text>
</comment>
<evidence type="ECO:0000313" key="6">
    <source>
        <dbReference type="Proteomes" id="UP000294530"/>
    </source>
</evidence>
<evidence type="ECO:0000256" key="1">
    <source>
        <dbReference type="ARBA" id="ARBA00004240"/>
    </source>
</evidence>
<feature type="domain" description="START" evidence="4">
    <location>
        <begin position="282"/>
        <end position="437"/>
    </location>
</feature>
<dbReference type="InterPro" id="IPR011993">
    <property type="entry name" value="PH-like_dom_sf"/>
</dbReference>
<dbReference type="SUPFAM" id="SSF55961">
    <property type="entry name" value="Bet v1-like"/>
    <property type="match status" value="1"/>
</dbReference>
<comment type="subcellular location">
    <subcellularLocation>
        <location evidence="1">Endoplasmic reticulum</location>
    </subcellularLocation>
</comment>
<organism evidence="5 6">
    <name type="scientific">Bremia lactucae</name>
    <name type="common">Lettuce downy mildew</name>
    <dbReference type="NCBI Taxonomy" id="4779"/>
    <lineage>
        <taxon>Eukaryota</taxon>
        <taxon>Sar</taxon>
        <taxon>Stramenopiles</taxon>
        <taxon>Oomycota</taxon>
        <taxon>Peronosporomycetes</taxon>
        <taxon>Peronosporales</taxon>
        <taxon>Peronosporaceae</taxon>
        <taxon>Bremia</taxon>
    </lineage>
</organism>
<reference evidence="5 6" key="1">
    <citation type="journal article" date="2021" name="Genome Biol.">
        <title>AFLAP: assembly-free linkage analysis pipeline using k-mers from genome sequencing data.</title>
        <authorList>
            <person name="Fletcher K."/>
            <person name="Zhang L."/>
            <person name="Gil J."/>
            <person name="Han R."/>
            <person name="Cavanaugh K."/>
            <person name="Michelmore R."/>
        </authorList>
    </citation>
    <scope>NUCLEOTIDE SEQUENCE [LARGE SCALE GENOMIC DNA]</scope>
    <source>
        <strain evidence="5 6">SF5</strain>
    </source>
</reference>
<dbReference type="AlphaFoldDB" id="A0A976FNI8"/>
<dbReference type="GO" id="GO:0005783">
    <property type="term" value="C:endoplasmic reticulum"/>
    <property type="evidence" value="ECO:0007669"/>
    <property type="project" value="UniProtKB-SubCell"/>
</dbReference>
<accession>A0A976FNI8</accession>
<dbReference type="KEGG" id="blac:94352213"/>
<dbReference type="SUPFAM" id="SSF50729">
    <property type="entry name" value="PH domain-like"/>
    <property type="match status" value="1"/>
</dbReference>
<dbReference type="RefSeq" id="XP_067819360.1">
    <property type="nucleotide sequence ID" value="XM_067966542.1"/>
</dbReference>
<dbReference type="SMART" id="SM00233">
    <property type="entry name" value="PH"/>
    <property type="match status" value="1"/>
</dbReference>
<dbReference type="PANTHER" id="PTHR12136">
    <property type="entry name" value="ENHANCED DISEASE RESISTANCE-RELATED"/>
    <property type="match status" value="1"/>
</dbReference>
<dbReference type="EMBL" id="SHOA02000008">
    <property type="protein sequence ID" value="TDH69861.1"/>
    <property type="molecule type" value="Genomic_DNA"/>
</dbReference>
<dbReference type="Gene3D" id="3.30.530.20">
    <property type="match status" value="1"/>
</dbReference>
<dbReference type="InterPro" id="IPR002913">
    <property type="entry name" value="START_lipid-bd_dom"/>
</dbReference>
<sequence>MFEISTSDYYPYYRHIDIHSCLSLPVVTMEGWLTKRRDHMNLIWLDRYFLLDGNQLRYYRKRGDPAPRGTYILTDACVVSPVFNSEEKHKHHGPVWMFRITFTVGDVISGEKSYKKDRFLDLGAKSEENAKEWKRAIENAVRSLRELVAHQKKLKTDAEIFPTPTHVPRMLKADEDTMSLFNLDADNVMAEQAWWLARVEGGLRIMQECPLGPNVAANLYAQHAATTNGLFISACVSAALSFACMFSYANNMLLSFGSALVAMTVCCVAVTPTQAPEIPSLRVSQVVHGSPTEVFRLVMNSKRFQRWDAATATMRVIQQLDDHADIVYVTQRPTQLWPWWQKARDLVLMRYWRREEDGSYFVMYQSIVHPECRVRHNYVRANFLGGGFVIAPQRVPSGSIRTLVTYVVRYDPGGWSYIYHQLGMAVDLVMPMLRSVVGIRDEMSATDFITPNVSMAPAGDGDKTDVDTAIIADSIDPFGVVTGVQKLETSLPEKMWAEPDSSLFCVRGHNYLTDKKKLPSAPAMFHTMGVDLLSFESPAERYNISSRSDSIGSTSSRFTFVVNMIIPSPENVCMVFYFQPVRDNVFEDGSGFSELLNDFIDGDDQFRNSRFKLIPTVVEGSFIIKQSVGSKPTLLGNKLKCLYHRGENYFEVDIDISSNSVANTVVGMVQGVTKSLVVDLAFLLEAQSDEELPEVILGAVRMQHISLDSPRRMVSPPI</sequence>
<keyword evidence="2" id="KW-0256">Endoplasmic reticulum</keyword>
<feature type="domain" description="PH" evidence="3">
    <location>
        <begin position="26"/>
        <end position="142"/>
    </location>
</feature>
<dbReference type="InterPro" id="IPR009769">
    <property type="entry name" value="EDR2_C"/>
</dbReference>
<dbReference type="InterPro" id="IPR023393">
    <property type="entry name" value="START-like_dom_sf"/>
</dbReference>
<keyword evidence="6" id="KW-1185">Reference proteome</keyword>
<dbReference type="Gene3D" id="2.30.29.30">
    <property type="entry name" value="Pleckstrin-homology domain (PH domain)/Phosphotyrosine-binding domain (PTB)"/>
    <property type="match status" value="1"/>
</dbReference>
<dbReference type="InterPro" id="IPR045096">
    <property type="entry name" value="EDR2-like"/>
</dbReference>